<evidence type="ECO:0000313" key="1">
    <source>
        <dbReference type="EMBL" id="NYE81033.1"/>
    </source>
</evidence>
<name>A0A7Y9IQC2_9BURK</name>
<dbReference type="InterPro" id="IPR013211">
    <property type="entry name" value="LVIVD"/>
</dbReference>
<organism evidence="1 2">
    <name type="scientific">Pigmentiphaga litoralis</name>
    <dbReference type="NCBI Taxonomy" id="516702"/>
    <lineage>
        <taxon>Bacteria</taxon>
        <taxon>Pseudomonadati</taxon>
        <taxon>Pseudomonadota</taxon>
        <taxon>Betaproteobacteria</taxon>
        <taxon>Burkholderiales</taxon>
        <taxon>Alcaligenaceae</taxon>
        <taxon>Pigmentiphaga</taxon>
    </lineage>
</organism>
<gene>
    <name evidence="1" type="ORF">FHW18_000304</name>
</gene>
<comment type="caution">
    <text evidence="1">The sequence shown here is derived from an EMBL/GenBank/DDBJ whole genome shotgun (WGS) entry which is preliminary data.</text>
</comment>
<protein>
    <recommendedName>
        <fullName evidence="3">RNA polymerase subunit sigma-70</fullName>
    </recommendedName>
</protein>
<dbReference type="RefSeq" id="WP_179582659.1">
    <property type="nucleotide sequence ID" value="NZ_JACBYR010000001.1"/>
</dbReference>
<reference evidence="1 2" key="1">
    <citation type="submission" date="2020-07" db="EMBL/GenBank/DDBJ databases">
        <title>Genomic Encyclopedia of Type Strains, Phase IV (KMG-V): Genome sequencing to study the core and pangenomes of soil and plant-associated prokaryotes.</title>
        <authorList>
            <person name="Whitman W."/>
        </authorList>
    </citation>
    <scope>NUCLEOTIDE SEQUENCE [LARGE SCALE GENOMIC DNA]</scope>
    <source>
        <strain evidence="1 2">SAS40</strain>
    </source>
</reference>
<dbReference type="Proteomes" id="UP000542125">
    <property type="component" value="Unassembled WGS sequence"/>
</dbReference>
<dbReference type="EMBL" id="JACBYR010000001">
    <property type="protein sequence ID" value="NYE81033.1"/>
    <property type="molecule type" value="Genomic_DNA"/>
</dbReference>
<keyword evidence="2" id="KW-1185">Reference proteome</keyword>
<sequence>MSAHPPLTQNINRLSRLELPGAGQVTVQGHHAYVGHIPNKAGLGTSILDVSDPRNPRIVSQIMLDDPESHTHKARVVGDIMIVNNERNMTLIGRKADELPGLRIKLRDRLGRDATHAELADALNVREVDIPAVEAAEKQPYDRGGFKIYDVSDKTRPRLLCHQKTGGIGVHRFDMDENYAYISTEMAGYIGNILVIYDIRNPSTPQEVSRWWIPGQHLAGGETPTWNGRRTRLHHALRYGDELWAGLWHGGVGIIDIRDITKPTTLGMYNYHPPFPEPSHTFMPLEKPIGGRRIALAIDEEDHAHDAEELDRRKGRPHGCLWVMDVTDPANIKALSSYEVSELDSPWSRATPGRFGAHQFQEQRRGTMVYCAWFAGGLRVVDVADPMSPREVGYFIPDPAEGRAAPQTNDVFVDDDNRIYMVDRYAGFDILEHAR</sequence>
<evidence type="ECO:0008006" key="3">
    <source>
        <dbReference type="Google" id="ProtNLM"/>
    </source>
</evidence>
<dbReference type="AlphaFoldDB" id="A0A7Y9IQC2"/>
<dbReference type="SUPFAM" id="SSF101908">
    <property type="entry name" value="Putative isomerase YbhE"/>
    <property type="match status" value="1"/>
</dbReference>
<proteinExistence type="predicted"/>
<dbReference type="Pfam" id="PF08309">
    <property type="entry name" value="LVIVD"/>
    <property type="match status" value="3"/>
</dbReference>
<accession>A0A7Y9IQC2</accession>
<evidence type="ECO:0000313" key="2">
    <source>
        <dbReference type="Proteomes" id="UP000542125"/>
    </source>
</evidence>